<dbReference type="CDD" id="cd18121">
    <property type="entry name" value="ATP-synt_Fo_c"/>
    <property type="match status" value="1"/>
</dbReference>
<dbReference type="AlphaFoldDB" id="A0A7X9IKZ1"/>
<keyword evidence="10 11" id="KW-0472">Membrane</keyword>
<sequence>MKRYFQVLAGVMISALFCSVAYASEGAEAVASGGDKGLIALGAAIAIGVAIFGATISQGKAVAAALESIGRNPAAAGKVFTPMILGLVFMEALGILSFVIAFMLTGKI</sequence>
<dbReference type="GO" id="GO:0033177">
    <property type="term" value="C:proton-transporting two-sector ATPase complex, proton-transporting domain"/>
    <property type="evidence" value="ECO:0007669"/>
    <property type="project" value="InterPro"/>
</dbReference>
<dbReference type="InterPro" id="IPR002379">
    <property type="entry name" value="ATPase_proteolipid_c-like_dom"/>
</dbReference>
<evidence type="ECO:0000256" key="2">
    <source>
        <dbReference type="ARBA" id="ARBA00006704"/>
    </source>
</evidence>
<dbReference type="Pfam" id="PF00137">
    <property type="entry name" value="ATP-synt_C"/>
    <property type="match status" value="1"/>
</dbReference>
<evidence type="ECO:0000256" key="3">
    <source>
        <dbReference type="ARBA" id="ARBA00022448"/>
    </source>
</evidence>
<name>A0A7X9IKZ1_9DELT</name>
<dbReference type="InterPro" id="IPR035921">
    <property type="entry name" value="F/V-ATP_Csub_sf"/>
</dbReference>
<evidence type="ECO:0000259" key="13">
    <source>
        <dbReference type="Pfam" id="PF00137"/>
    </source>
</evidence>
<feature type="domain" description="V-ATPase proteolipid subunit C-like" evidence="13">
    <location>
        <begin position="41"/>
        <end position="104"/>
    </location>
</feature>
<dbReference type="EMBL" id="JAAZON010000629">
    <property type="protein sequence ID" value="NMC64225.1"/>
    <property type="molecule type" value="Genomic_DNA"/>
</dbReference>
<dbReference type="PRINTS" id="PR00124">
    <property type="entry name" value="ATPASEC"/>
</dbReference>
<dbReference type="Gene3D" id="1.20.20.10">
    <property type="entry name" value="F1F0 ATP synthase subunit C"/>
    <property type="match status" value="1"/>
</dbReference>
<keyword evidence="12" id="KW-0732">Signal</keyword>
<evidence type="ECO:0000256" key="9">
    <source>
        <dbReference type="ARBA" id="ARBA00023121"/>
    </source>
</evidence>
<dbReference type="GO" id="GO:0046933">
    <property type="term" value="F:proton-transporting ATP synthase activity, rotational mechanism"/>
    <property type="evidence" value="ECO:0007669"/>
    <property type="project" value="UniProtKB-UniRule"/>
</dbReference>
<reference evidence="14 15" key="1">
    <citation type="journal article" date="2020" name="Biotechnol. Biofuels">
        <title>New insights from the biogas microbiome by comprehensive genome-resolved metagenomics of nearly 1600 species originating from multiple anaerobic digesters.</title>
        <authorList>
            <person name="Campanaro S."/>
            <person name="Treu L."/>
            <person name="Rodriguez-R L.M."/>
            <person name="Kovalovszki A."/>
            <person name="Ziels R.M."/>
            <person name="Maus I."/>
            <person name="Zhu X."/>
            <person name="Kougias P.G."/>
            <person name="Basile A."/>
            <person name="Luo G."/>
            <person name="Schluter A."/>
            <person name="Konstantinidis K.T."/>
            <person name="Angelidaki I."/>
        </authorList>
    </citation>
    <scope>NUCLEOTIDE SEQUENCE [LARGE SCALE GENOMIC DNA]</scope>
    <source>
        <strain evidence="14">AS27yjCOA_65</strain>
    </source>
</reference>
<feature type="signal peptide" evidence="12">
    <location>
        <begin position="1"/>
        <end position="23"/>
    </location>
</feature>
<feature type="chain" id="PRO_5031533889" description="ATP synthase subunit c" evidence="12">
    <location>
        <begin position="24"/>
        <end position="108"/>
    </location>
</feature>
<comment type="caution">
    <text evidence="14">The sequence shown here is derived from an EMBL/GenBank/DDBJ whole genome shotgun (WGS) entry which is preliminary data.</text>
</comment>
<proteinExistence type="inferred from homology"/>
<keyword evidence="7 11" id="KW-1133">Transmembrane helix</keyword>
<evidence type="ECO:0000256" key="10">
    <source>
        <dbReference type="ARBA" id="ARBA00023136"/>
    </source>
</evidence>
<comment type="similarity">
    <text evidence="2 11">Belongs to the ATPase C chain family.</text>
</comment>
<evidence type="ECO:0000256" key="6">
    <source>
        <dbReference type="ARBA" id="ARBA00022781"/>
    </source>
</evidence>
<keyword evidence="4 11" id="KW-0138">CF(0)</keyword>
<dbReference type="InterPro" id="IPR000454">
    <property type="entry name" value="ATP_synth_F0_csu"/>
</dbReference>
<dbReference type="GO" id="GO:0045259">
    <property type="term" value="C:proton-transporting ATP synthase complex"/>
    <property type="evidence" value="ECO:0007669"/>
    <property type="project" value="UniProtKB-KW"/>
</dbReference>
<evidence type="ECO:0000256" key="7">
    <source>
        <dbReference type="ARBA" id="ARBA00022989"/>
    </source>
</evidence>
<evidence type="ECO:0000256" key="8">
    <source>
        <dbReference type="ARBA" id="ARBA00023065"/>
    </source>
</evidence>
<evidence type="ECO:0000256" key="4">
    <source>
        <dbReference type="ARBA" id="ARBA00022547"/>
    </source>
</evidence>
<protein>
    <recommendedName>
        <fullName evidence="11">ATP synthase subunit c</fullName>
    </recommendedName>
    <alternativeName>
        <fullName evidence="11">ATP synthase F(0) sector subunit c</fullName>
    </alternativeName>
    <alternativeName>
        <fullName evidence="11">F-type ATPase subunit c</fullName>
        <shortName evidence="11">F-ATPase subunit c</shortName>
    </alternativeName>
    <alternativeName>
        <fullName evidence="11">Lipid-binding protein</fullName>
    </alternativeName>
</protein>
<keyword evidence="5 11" id="KW-0812">Transmembrane</keyword>
<comment type="subcellular location">
    <subcellularLocation>
        <location evidence="11">Cell membrane</location>
        <topology evidence="11">Multi-pass membrane protein</topology>
    </subcellularLocation>
    <subcellularLocation>
        <location evidence="1">Membrane</location>
        <topology evidence="1">Multi-pass membrane protein</topology>
    </subcellularLocation>
</comment>
<accession>A0A7X9IKZ1</accession>
<gene>
    <name evidence="11" type="primary">atpE</name>
    <name evidence="14" type="ORF">GYA55_13760</name>
</gene>
<keyword evidence="8 11" id="KW-0406">Ion transport</keyword>
<dbReference type="PROSITE" id="PS00605">
    <property type="entry name" value="ATPASE_C"/>
    <property type="match status" value="1"/>
</dbReference>
<feature type="site" description="Reversibly protonated during proton transport" evidence="11">
    <location>
        <position position="91"/>
    </location>
</feature>
<feature type="transmembrane region" description="Helical" evidence="11">
    <location>
        <begin position="79"/>
        <end position="104"/>
    </location>
</feature>
<feature type="transmembrane region" description="Helical" evidence="11">
    <location>
        <begin position="39"/>
        <end position="58"/>
    </location>
</feature>
<keyword evidence="3 11" id="KW-0813">Transport</keyword>
<dbReference type="Proteomes" id="UP000524246">
    <property type="component" value="Unassembled WGS sequence"/>
</dbReference>
<keyword evidence="9 11" id="KW-0446">Lipid-binding</keyword>
<comment type="function">
    <text evidence="11">F(1)F(0) ATP synthase produces ATP from ADP in the presence of a proton or sodium gradient. F-type ATPases consist of two structural domains, F(1) containing the extramembraneous catalytic core and F(0) containing the membrane proton channel, linked together by a central stalk and a peripheral stalk. During catalysis, ATP synthesis in the catalytic domain of F(1) is coupled via a rotary mechanism of the central stalk subunits to proton translocation.</text>
</comment>
<evidence type="ECO:0000256" key="12">
    <source>
        <dbReference type="SAM" id="SignalP"/>
    </source>
</evidence>
<dbReference type="GO" id="GO:0005886">
    <property type="term" value="C:plasma membrane"/>
    <property type="evidence" value="ECO:0007669"/>
    <property type="project" value="UniProtKB-SubCell"/>
</dbReference>
<evidence type="ECO:0000256" key="1">
    <source>
        <dbReference type="ARBA" id="ARBA00004141"/>
    </source>
</evidence>
<dbReference type="InterPro" id="IPR020537">
    <property type="entry name" value="ATP_synth_F0_csu_DDCD_BS"/>
</dbReference>
<dbReference type="GO" id="GO:0008289">
    <property type="term" value="F:lipid binding"/>
    <property type="evidence" value="ECO:0007669"/>
    <property type="project" value="UniProtKB-KW"/>
</dbReference>
<evidence type="ECO:0000256" key="5">
    <source>
        <dbReference type="ARBA" id="ARBA00022692"/>
    </source>
</evidence>
<organism evidence="14 15">
    <name type="scientific">SAR324 cluster bacterium</name>
    <dbReference type="NCBI Taxonomy" id="2024889"/>
    <lineage>
        <taxon>Bacteria</taxon>
        <taxon>Deltaproteobacteria</taxon>
        <taxon>SAR324 cluster</taxon>
    </lineage>
</organism>
<evidence type="ECO:0000313" key="15">
    <source>
        <dbReference type="Proteomes" id="UP000524246"/>
    </source>
</evidence>
<evidence type="ECO:0000313" key="14">
    <source>
        <dbReference type="EMBL" id="NMC64225.1"/>
    </source>
</evidence>
<evidence type="ECO:0000256" key="11">
    <source>
        <dbReference type="HAMAP-Rule" id="MF_01396"/>
    </source>
</evidence>
<dbReference type="InterPro" id="IPR038662">
    <property type="entry name" value="ATP_synth_F0_csu_sf"/>
</dbReference>
<dbReference type="SUPFAM" id="SSF81333">
    <property type="entry name" value="F1F0 ATP synthase subunit C"/>
    <property type="match status" value="1"/>
</dbReference>
<keyword evidence="6 11" id="KW-0375">Hydrogen ion transport</keyword>
<keyword evidence="11" id="KW-1003">Cell membrane</keyword>
<keyword evidence="11" id="KW-0066">ATP synthesis</keyword>
<comment type="function">
    <text evidence="11">Key component of the F(0) channel; it plays a direct role in translocation across the membrane. A homomeric c-ring of between 10-14 subunits forms the central stalk rotor element with the F(1) delta and epsilon subunits.</text>
</comment>
<dbReference type="HAMAP" id="MF_01396">
    <property type="entry name" value="ATP_synth_c_bact"/>
    <property type="match status" value="1"/>
</dbReference>